<protein>
    <submittedName>
        <fullName evidence="1">Uncharacterized protein</fullName>
    </submittedName>
</protein>
<accession>A0A0S4IMH4</accession>
<organism evidence="1 2">
    <name type="scientific">Bodo saltans</name>
    <name type="common">Flagellated protozoan</name>
    <dbReference type="NCBI Taxonomy" id="75058"/>
    <lineage>
        <taxon>Eukaryota</taxon>
        <taxon>Discoba</taxon>
        <taxon>Euglenozoa</taxon>
        <taxon>Kinetoplastea</taxon>
        <taxon>Metakinetoplastina</taxon>
        <taxon>Eubodonida</taxon>
        <taxon>Bodonidae</taxon>
        <taxon>Bodo</taxon>
    </lineage>
</organism>
<keyword evidence="2" id="KW-1185">Reference proteome</keyword>
<name>A0A0S4IMH4_BODSA</name>
<reference evidence="2" key="1">
    <citation type="submission" date="2015-09" db="EMBL/GenBank/DDBJ databases">
        <authorList>
            <consortium name="Pathogen Informatics"/>
        </authorList>
    </citation>
    <scope>NUCLEOTIDE SEQUENCE [LARGE SCALE GENOMIC DNA]</scope>
    <source>
        <strain evidence="2">Lake Konstanz</strain>
    </source>
</reference>
<dbReference type="Proteomes" id="UP000051952">
    <property type="component" value="Unassembled WGS sequence"/>
</dbReference>
<sequence length="74" mass="8724">MLRMMCVCTRMTMFVSQRKSVCAERREVCVCTHEVRYLVCYALPTDKLTAPNWRDNHCFFVCKVLTTFGSFFVL</sequence>
<evidence type="ECO:0000313" key="2">
    <source>
        <dbReference type="Proteomes" id="UP000051952"/>
    </source>
</evidence>
<dbReference type="EMBL" id="CYKH01000119">
    <property type="protein sequence ID" value="CUE72180.1"/>
    <property type="molecule type" value="Genomic_DNA"/>
</dbReference>
<dbReference type="AlphaFoldDB" id="A0A0S4IMH4"/>
<evidence type="ECO:0000313" key="1">
    <source>
        <dbReference type="EMBL" id="CUE72180.1"/>
    </source>
</evidence>
<gene>
    <name evidence="1" type="ORF">BSAL_53995</name>
</gene>
<dbReference type="VEuPathDB" id="TriTrypDB:BSAL_53995"/>
<proteinExistence type="predicted"/>